<dbReference type="Proteomes" id="UP001054945">
    <property type="component" value="Unassembled WGS sequence"/>
</dbReference>
<protein>
    <submittedName>
        <fullName evidence="6">Neuroligin 4-like</fullName>
    </submittedName>
</protein>
<dbReference type="SUPFAM" id="SSF53474">
    <property type="entry name" value="alpha/beta-Hydrolases"/>
    <property type="match status" value="1"/>
</dbReference>
<dbReference type="InterPro" id="IPR051093">
    <property type="entry name" value="Neuroligin/BSAL"/>
</dbReference>
<sequence length="172" mass="19257">MFKSLMRFVYLLGVVYIPVSYCIARAAPEPAPAPAPAKPKMGIVSDHLNSAGKQRTRIVSIKYGDLRGFVVNLPGKQFPAIEVFLGVPYASPPISALRFMPPVTPSHWKGVLSADRFSPVCPQRLPDIEDEAEALKYMPVARLEYLKRLFPHLKNQSEDCLYLNIYAPQRSK</sequence>
<dbReference type="AlphaFoldDB" id="A0AAV4WIE3"/>
<feature type="signal peptide" evidence="4">
    <location>
        <begin position="1"/>
        <end position="26"/>
    </location>
</feature>
<keyword evidence="7" id="KW-1185">Reference proteome</keyword>
<name>A0AAV4WIE3_CAEEX</name>
<reference evidence="6 7" key="1">
    <citation type="submission" date="2021-06" db="EMBL/GenBank/DDBJ databases">
        <title>Caerostris extrusa draft genome.</title>
        <authorList>
            <person name="Kono N."/>
            <person name="Arakawa K."/>
        </authorList>
    </citation>
    <scope>NUCLEOTIDE SEQUENCE [LARGE SCALE GENOMIC DNA]</scope>
</reference>
<feature type="chain" id="PRO_5043697113" evidence="4">
    <location>
        <begin position="27"/>
        <end position="172"/>
    </location>
</feature>
<gene>
    <name evidence="6" type="primary">Nlgn4l</name>
    <name evidence="6" type="ORF">CEXT_658811</name>
</gene>
<comment type="caution">
    <text evidence="6">The sequence shown here is derived from an EMBL/GenBank/DDBJ whole genome shotgun (WGS) entry which is preliminary data.</text>
</comment>
<dbReference type="PROSITE" id="PS00941">
    <property type="entry name" value="CARBOXYLESTERASE_B_2"/>
    <property type="match status" value="1"/>
</dbReference>
<evidence type="ECO:0000313" key="6">
    <source>
        <dbReference type="EMBL" id="GIY81629.1"/>
    </source>
</evidence>
<accession>A0AAV4WIE3</accession>
<evidence type="ECO:0000256" key="4">
    <source>
        <dbReference type="SAM" id="SignalP"/>
    </source>
</evidence>
<evidence type="ECO:0000313" key="7">
    <source>
        <dbReference type="Proteomes" id="UP001054945"/>
    </source>
</evidence>
<organism evidence="6 7">
    <name type="scientific">Caerostris extrusa</name>
    <name type="common">Bark spider</name>
    <name type="synonym">Caerostris bankana</name>
    <dbReference type="NCBI Taxonomy" id="172846"/>
    <lineage>
        <taxon>Eukaryota</taxon>
        <taxon>Metazoa</taxon>
        <taxon>Ecdysozoa</taxon>
        <taxon>Arthropoda</taxon>
        <taxon>Chelicerata</taxon>
        <taxon>Arachnida</taxon>
        <taxon>Araneae</taxon>
        <taxon>Araneomorphae</taxon>
        <taxon>Entelegynae</taxon>
        <taxon>Araneoidea</taxon>
        <taxon>Araneidae</taxon>
        <taxon>Caerostris</taxon>
    </lineage>
</organism>
<dbReference type="PANTHER" id="PTHR43903">
    <property type="entry name" value="NEUROLIGIN"/>
    <property type="match status" value="1"/>
</dbReference>
<comment type="similarity">
    <text evidence="1">Belongs to the type-B carboxylesterase/lipase family.</text>
</comment>
<dbReference type="EMBL" id="BPLR01016148">
    <property type="protein sequence ID" value="GIY81629.1"/>
    <property type="molecule type" value="Genomic_DNA"/>
</dbReference>
<evidence type="ECO:0000256" key="2">
    <source>
        <dbReference type="ARBA" id="ARBA00022729"/>
    </source>
</evidence>
<keyword evidence="3" id="KW-0325">Glycoprotein</keyword>
<evidence type="ECO:0000259" key="5">
    <source>
        <dbReference type="Pfam" id="PF00135"/>
    </source>
</evidence>
<dbReference type="Gene3D" id="3.40.50.1820">
    <property type="entry name" value="alpha/beta hydrolase"/>
    <property type="match status" value="1"/>
</dbReference>
<evidence type="ECO:0000256" key="1">
    <source>
        <dbReference type="ARBA" id="ARBA00005964"/>
    </source>
</evidence>
<dbReference type="InterPro" id="IPR019819">
    <property type="entry name" value="Carboxylesterase_B_CS"/>
</dbReference>
<dbReference type="Pfam" id="PF00135">
    <property type="entry name" value="COesterase"/>
    <property type="match status" value="1"/>
</dbReference>
<dbReference type="InterPro" id="IPR029058">
    <property type="entry name" value="AB_hydrolase_fold"/>
</dbReference>
<evidence type="ECO:0000256" key="3">
    <source>
        <dbReference type="ARBA" id="ARBA00023180"/>
    </source>
</evidence>
<dbReference type="InterPro" id="IPR002018">
    <property type="entry name" value="CarbesteraseB"/>
</dbReference>
<proteinExistence type="inferred from homology"/>
<feature type="domain" description="Carboxylesterase type B" evidence="5">
    <location>
        <begin position="56"/>
        <end position="170"/>
    </location>
</feature>
<keyword evidence="2 4" id="KW-0732">Signal</keyword>